<dbReference type="AlphaFoldDB" id="A0A841FI91"/>
<keyword evidence="1" id="KW-0472">Membrane</keyword>
<comment type="caution">
    <text evidence="2">The sequence shown here is derived from an EMBL/GenBank/DDBJ whole genome shotgun (WGS) entry which is preliminary data.</text>
</comment>
<dbReference type="Proteomes" id="UP000548476">
    <property type="component" value="Unassembled WGS sequence"/>
</dbReference>
<evidence type="ECO:0000256" key="1">
    <source>
        <dbReference type="SAM" id="Phobius"/>
    </source>
</evidence>
<evidence type="ECO:0000313" key="3">
    <source>
        <dbReference type="Proteomes" id="UP000548476"/>
    </source>
</evidence>
<feature type="transmembrane region" description="Helical" evidence="1">
    <location>
        <begin position="14"/>
        <end position="36"/>
    </location>
</feature>
<feature type="transmembrane region" description="Helical" evidence="1">
    <location>
        <begin position="42"/>
        <end position="63"/>
    </location>
</feature>
<dbReference type="RefSeq" id="WP_184788323.1">
    <property type="nucleotide sequence ID" value="NZ_BONT01000002.1"/>
</dbReference>
<proteinExistence type="predicted"/>
<sequence length="176" mass="20072">MPKTLWKLIDPPTLLLRVIWDGVPAGITAALAFYVSHQALAHFHWALALACALGTAVLAWLFAQFVLNGLTRLWPHLSLDDRLLRKHVKALTDLDLDREERHYATMRAQHAPRFGGERCPVCDTRSPVRCRGLLDAERLHYALRTERRLREDLVRLRGRESAPETDGPVDPFHTTD</sequence>
<keyword evidence="1" id="KW-0812">Transmembrane</keyword>
<name>A0A841FI91_9ACTN</name>
<keyword evidence="3" id="KW-1185">Reference proteome</keyword>
<evidence type="ECO:0000313" key="2">
    <source>
        <dbReference type="EMBL" id="MBB6035475.1"/>
    </source>
</evidence>
<protein>
    <submittedName>
        <fullName evidence="2">Uncharacterized protein</fullName>
    </submittedName>
</protein>
<keyword evidence="1" id="KW-1133">Transmembrane helix</keyword>
<reference evidence="2 3" key="1">
    <citation type="submission" date="2020-08" db="EMBL/GenBank/DDBJ databases">
        <title>Genomic Encyclopedia of Type Strains, Phase IV (KMG-IV): sequencing the most valuable type-strain genomes for metagenomic binning, comparative biology and taxonomic classification.</title>
        <authorList>
            <person name="Goeker M."/>
        </authorList>
    </citation>
    <scope>NUCLEOTIDE SEQUENCE [LARGE SCALE GENOMIC DNA]</scope>
    <source>
        <strain evidence="2 3">YIM 65646</strain>
    </source>
</reference>
<dbReference type="EMBL" id="JACHGT010000006">
    <property type="protein sequence ID" value="MBB6035475.1"/>
    <property type="molecule type" value="Genomic_DNA"/>
</dbReference>
<accession>A0A841FI91</accession>
<gene>
    <name evidence="2" type="ORF">HNR73_003332</name>
</gene>
<organism evidence="2 3">
    <name type="scientific">Phytomonospora endophytica</name>
    <dbReference type="NCBI Taxonomy" id="714109"/>
    <lineage>
        <taxon>Bacteria</taxon>
        <taxon>Bacillati</taxon>
        <taxon>Actinomycetota</taxon>
        <taxon>Actinomycetes</taxon>
        <taxon>Micromonosporales</taxon>
        <taxon>Micromonosporaceae</taxon>
        <taxon>Phytomonospora</taxon>
    </lineage>
</organism>